<proteinExistence type="predicted"/>
<feature type="region of interest" description="Disordered" evidence="1">
    <location>
        <begin position="156"/>
        <end position="194"/>
    </location>
</feature>
<dbReference type="EMBL" id="WUUK01000004">
    <property type="protein sequence ID" value="MXQ51647.1"/>
    <property type="molecule type" value="Genomic_DNA"/>
</dbReference>
<dbReference type="PANTHER" id="PTHR38433">
    <property type="match status" value="1"/>
</dbReference>
<organism evidence="2 3">
    <name type="scientific">Salinicoccus hispanicus</name>
    <dbReference type="NCBI Taxonomy" id="157225"/>
    <lineage>
        <taxon>Bacteria</taxon>
        <taxon>Bacillati</taxon>
        <taxon>Bacillota</taxon>
        <taxon>Bacilli</taxon>
        <taxon>Bacillales</taxon>
        <taxon>Staphylococcaceae</taxon>
        <taxon>Salinicoccus</taxon>
    </lineage>
</organism>
<accession>A0A6N8U2Y6</accession>
<gene>
    <name evidence="2" type="ORF">GQ671_10270</name>
</gene>
<sequence>MAKATKVVHRMKVDPEAEHAKGVRELEQLLLDNHETLKDIFDIAEKMREREMLDMVNSSLGQSDKIITRIVTALDASDTPQSIKNAMLLFQLLGNIDMEQLEPIALKLNSGIVRAAEYEHEGKPAGYPGLIRSLKDPEVIEGMNVLLRVLKGMGEQQDTKERIEPQKERFENPGKEMETSSRNTESAPSPSRGSSAGWYLLAAGAWSVAIPLLLKGRQATDKTSV</sequence>
<evidence type="ECO:0000313" key="3">
    <source>
        <dbReference type="Proteomes" id="UP000436284"/>
    </source>
</evidence>
<reference evidence="2 3" key="1">
    <citation type="submission" date="2019-12" db="EMBL/GenBank/DDBJ databases">
        <title>Salinicoccus cyprini sp. nov., isolated from gastro-intestinal tract of mirror carp, Cyprinus carpio var. specularis, collected from Gobind Sagar Reservoir, Himachal Pradesh, India.</title>
        <authorList>
            <person name="Talwar C."/>
            <person name="Singh A.K."/>
            <person name="Lal R."/>
            <person name="Negi R.K."/>
        </authorList>
    </citation>
    <scope>NUCLEOTIDE SEQUENCE [LARGE SCALE GENOMIC DNA]</scope>
    <source>
        <strain evidence="2 3">J-82</strain>
    </source>
</reference>
<feature type="compositionally biased region" description="Basic and acidic residues" evidence="1">
    <location>
        <begin position="157"/>
        <end position="179"/>
    </location>
</feature>
<dbReference type="OrthoDB" id="147801at2"/>
<dbReference type="RefSeq" id="WP_160656622.1">
    <property type="nucleotide sequence ID" value="NZ_JBHRWU010000001.1"/>
</dbReference>
<dbReference type="InterPro" id="IPR012440">
    <property type="entry name" value="DUF1641"/>
</dbReference>
<evidence type="ECO:0000256" key="1">
    <source>
        <dbReference type="SAM" id="MobiDB-lite"/>
    </source>
</evidence>
<keyword evidence="3" id="KW-1185">Reference proteome</keyword>
<dbReference type="Proteomes" id="UP000436284">
    <property type="component" value="Unassembled WGS sequence"/>
</dbReference>
<evidence type="ECO:0000313" key="2">
    <source>
        <dbReference type="EMBL" id="MXQ51647.1"/>
    </source>
</evidence>
<protein>
    <submittedName>
        <fullName evidence="2">DUF1641 domain-containing protein</fullName>
    </submittedName>
</protein>
<dbReference type="AlphaFoldDB" id="A0A6N8U2Y6"/>
<comment type="caution">
    <text evidence="2">The sequence shown here is derived from an EMBL/GenBank/DDBJ whole genome shotgun (WGS) entry which is preliminary data.</text>
</comment>
<dbReference type="PANTHER" id="PTHR38433:SF1">
    <property type="entry name" value="DUF1641 DOMAIN-CONTAINING PROTEIN"/>
    <property type="match status" value="1"/>
</dbReference>
<dbReference type="Pfam" id="PF07849">
    <property type="entry name" value="DUF1641"/>
    <property type="match status" value="1"/>
</dbReference>
<name>A0A6N8U2Y6_9STAP</name>